<gene>
    <name evidence="5" type="ORF">FRX48_08171</name>
</gene>
<keyword evidence="3" id="KW-0479">Metal-binding</keyword>
<dbReference type="InterPro" id="IPR002403">
    <property type="entry name" value="Cyt_P450_E_grp-IV"/>
</dbReference>
<dbReference type="InterPro" id="IPR001128">
    <property type="entry name" value="Cyt_P450"/>
</dbReference>
<dbReference type="GO" id="GO:0004497">
    <property type="term" value="F:monooxygenase activity"/>
    <property type="evidence" value="ECO:0007669"/>
    <property type="project" value="InterPro"/>
</dbReference>
<dbReference type="EMBL" id="VXIT01000015">
    <property type="protein sequence ID" value="KAA6407820.1"/>
    <property type="molecule type" value="Genomic_DNA"/>
</dbReference>
<dbReference type="OrthoDB" id="1055148at2759"/>
<proteinExistence type="inferred from homology"/>
<dbReference type="PRINTS" id="PR00465">
    <property type="entry name" value="EP450IV"/>
</dbReference>
<dbReference type="PANTHER" id="PTHR24291:SF191">
    <property type="entry name" value="STEROL 14-DEMETHYLASE"/>
    <property type="match status" value="1"/>
</dbReference>
<dbReference type="GO" id="GO:0005506">
    <property type="term" value="F:iron ion binding"/>
    <property type="evidence" value="ECO:0007669"/>
    <property type="project" value="InterPro"/>
</dbReference>
<accession>A0A5M8PFZ8</accession>
<sequence length="221" mass="25113">MIDASPAKLMEQKKSLSNEHLHCNPLPSGKEVRANFDSGLADLYHDLDRRFIPINFFFPGTPLPVNRRRDRAQKKIAAIYKKTIATRRKNEKLHKENGDDDMIWNLTRSTYKDGTPVPDHEIAHMVIGMLIAGQDTSSSIGGWIFLRLASRPDVQEELYQEQLRVLGPDLPLPTQQACGRFNLHRIVVRETLRLHAPIHSIMRAVKSPPTFPTRASGTFSE</sequence>
<evidence type="ECO:0000313" key="6">
    <source>
        <dbReference type="Proteomes" id="UP000324767"/>
    </source>
</evidence>
<organism evidence="5 6">
    <name type="scientific">Lasallia pustulata</name>
    <dbReference type="NCBI Taxonomy" id="136370"/>
    <lineage>
        <taxon>Eukaryota</taxon>
        <taxon>Fungi</taxon>
        <taxon>Dikarya</taxon>
        <taxon>Ascomycota</taxon>
        <taxon>Pezizomycotina</taxon>
        <taxon>Lecanoromycetes</taxon>
        <taxon>OSLEUM clade</taxon>
        <taxon>Umbilicariomycetidae</taxon>
        <taxon>Umbilicariales</taxon>
        <taxon>Umbilicariaceae</taxon>
        <taxon>Lasallia</taxon>
    </lineage>
</organism>
<reference evidence="5 6" key="1">
    <citation type="submission" date="2019-09" db="EMBL/GenBank/DDBJ databases">
        <title>The hologenome of the rock-dwelling lichen Lasallia pustulata.</title>
        <authorList>
            <person name="Greshake Tzovaras B."/>
            <person name="Segers F."/>
            <person name="Bicker A."/>
            <person name="Dal Grande F."/>
            <person name="Otte J."/>
            <person name="Hankeln T."/>
            <person name="Schmitt I."/>
            <person name="Ebersberger I."/>
        </authorList>
    </citation>
    <scope>NUCLEOTIDE SEQUENCE [LARGE SCALE GENOMIC DNA]</scope>
    <source>
        <strain evidence="5">A1-1</strain>
    </source>
</reference>
<comment type="similarity">
    <text evidence="2">Belongs to the cytochrome P450 family.</text>
</comment>
<evidence type="ECO:0000256" key="4">
    <source>
        <dbReference type="ARBA" id="ARBA00023004"/>
    </source>
</evidence>
<evidence type="ECO:0000256" key="3">
    <source>
        <dbReference type="ARBA" id="ARBA00022723"/>
    </source>
</evidence>
<dbReference type="InterPro" id="IPR050196">
    <property type="entry name" value="Cytochrome_P450_Monoox"/>
</dbReference>
<evidence type="ECO:0000256" key="2">
    <source>
        <dbReference type="ARBA" id="ARBA00010617"/>
    </source>
</evidence>
<protein>
    <submittedName>
        <fullName evidence="5">Cytochrome P450 51</fullName>
    </submittedName>
</protein>
<evidence type="ECO:0000256" key="1">
    <source>
        <dbReference type="ARBA" id="ARBA00001971"/>
    </source>
</evidence>
<keyword evidence="4" id="KW-0408">Iron</keyword>
<dbReference type="Pfam" id="PF00067">
    <property type="entry name" value="p450"/>
    <property type="match status" value="1"/>
</dbReference>
<dbReference type="GO" id="GO:0020037">
    <property type="term" value="F:heme binding"/>
    <property type="evidence" value="ECO:0007669"/>
    <property type="project" value="InterPro"/>
</dbReference>
<dbReference type="Proteomes" id="UP000324767">
    <property type="component" value="Unassembled WGS sequence"/>
</dbReference>
<name>A0A5M8PFZ8_9LECA</name>
<evidence type="ECO:0000313" key="5">
    <source>
        <dbReference type="EMBL" id="KAA6407820.1"/>
    </source>
</evidence>
<comment type="caution">
    <text evidence="5">The sequence shown here is derived from an EMBL/GenBank/DDBJ whole genome shotgun (WGS) entry which is preliminary data.</text>
</comment>
<comment type="cofactor">
    <cofactor evidence="1">
        <name>heme</name>
        <dbReference type="ChEBI" id="CHEBI:30413"/>
    </cofactor>
</comment>
<dbReference type="Gene3D" id="1.10.630.10">
    <property type="entry name" value="Cytochrome P450"/>
    <property type="match status" value="1"/>
</dbReference>
<dbReference type="GO" id="GO:0016705">
    <property type="term" value="F:oxidoreductase activity, acting on paired donors, with incorporation or reduction of molecular oxygen"/>
    <property type="evidence" value="ECO:0007669"/>
    <property type="project" value="InterPro"/>
</dbReference>
<dbReference type="SUPFAM" id="SSF48264">
    <property type="entry name" value="Cytochrome P450"/>
    <property type="match status" value="1"/>
</dbReference>
<dbReference type="PANTHER" id="PTHR24291">
    <property type="entry name" value="CYTOCHROME P450 FAMILY 4"/>
    <property type="match status" value="1"/>
</dbReference>
<dbReference type="AlphaFoldDB" id="A0A5M8PFZ8"/>
<dbReference type="InterPro" id="IPR036396">
    <property type="entry name" value="Cyt_P450_sf"/>
</dbReference>